<feature type="non-terminal residue" evidence="1">
    <location>
        <position position="1"/>
    </location>
</feature>
<dbReference type="Proteomes" id="UP000324800">
    <property type="component" value="Unassembled WGS sequence"/>
</dbReference>
<protein>
    <submittedName>
        <fullName evidence="1">Uncharacterized protein</fullName>
    </submittedName>
</protein>
<evidence type="ECO:0000313" key="1">
    <source>
        <dbReference type="EMBL" id="KAA6398924.1"/>
    </source>
</evidence>
<name>A0A5J4WV51_9EUKA</name>
<accession>A0A5J4WV51</accession>
<dbReference type="EMBL" id="SNRW01000852">
    <property type="protein sequence ID" value="KAA6398924.1"/>
    <property type="molecule type" value="Genomic_DNA"/>
</dbReference>
<dbReference type="AlphaFoldDB" id="A0A5J4WV51"/>
<sequence length="277" mass="31618">GLFLVQIIFHPDCVKVSVVESVAKQNYDVISNWSNDIHKVPSLEEKKKQETNVKILTDIANDVAEVAGDGKKITKTHDKNTKIAGNVDTEINNEYIIKWFASIFKYSAADQMRTEYQMRTPIVGTMRFKYIAPAMGVRIQYSVRIQYAALQVKLKIGTMMNFIGNRSAITQSSAQLNAVELILQKVKYGVILYALVMSLMQFQQRKGTEDFNTLHATMNLLANPYLSRKRRYKKERKRYLIKAVQGLFRAPVQGFDAEDFIVQARITVLFAIINPLL</sequence>
<proteinExistence type="predicted"/>
<evidence type="ECO:0000313" key="2">
    <source>
        <dbReference type="Proteomes" id="UP000324800"/>
    </source>
</evidence>
<gene>
    <name evidence="1" type="ORF">EZS28_005544</name>
</gene>
<comment type="caution">
    <text evidence="1">The sequence shown here is derived from an EMBL/GenBank/DDBJ whole genome shotgun (WGS) entry which is preliminary data.</text>
</comment>
<organism evidence="1 2">
    <name type="scientific">Streblomastix strix</name>
    <dbReference type="NCBI Taxonomy" id="222440"/>
    <lineage>
        <taxon>Eukaryota</taxon>
        <taxon>Metamonada</taxon>
        <taxon>Preaxostyla</taxon>
        <taxon>Oxymonadida</taxon>
        <taxon>Streblomastigidae</taxon>
        <taxon>Streblomastix</taxon>
    </lineage>
</organism>
<reference evidence="1 2" key="1">
    <citation type="submission" date="2019-03" db="EMBL/GenBank/DDBJ databases">
        <title>Single cell metagenomics reveals metabolic interactions within the superorganism composed of flagellate Streblomastix strix and complex community of Bacteroidetes bacteria on its surface.</title>
        <authorList>
            <person name="Treitli S.C."/>
            <person name="Kolisko M."/>
            <person name="Husnik F."/>
            <person name="Keeling P."/>
            <person name="Hampl V."/>
        </authorList>
    </citation>
    <scope>NUCLEOTIDE SEQUENCE [LARGE SCALE GENOMIC DNA]</scope>
    <source>
        <strain evidence="1">ST1C</strain>
    </source>
</reference>